<name>A0AAP0KAN8_9MAGN</name>
<sequence>MLRGLYEIKLGLDRILEKLDTWLVRDSSPLAVISHDDGDRTLELLVLSDPSIVNSNIKLGVFSNSVIQPIVRAEQIVKPFSIPFLRIQTLPLALLLKASSQSDLRLELGTHVDVLSTSAFYCTSWVKSLAPSFDIMPEHLLVPPALRN</sequence>
<dbReference type="EMBL" id="JBBNAG010000003">
    <property type="protein sequence ID" value="KAK9148203.1"/>
    <property type="molecule type" value="Genomic_DNA"/>
</dbReference>
<proteinExistence type="predicted"/>
<accession>A0AAP0KAN8</accession>
<reference evidence="1 2" key="1">
    <citation type="submission" date="2024-01" db="EMBL/GenBank/DDBJ databases">
        <title>Genome assemblies of Stephania.</title>
        <authorList>
            <person name="Yang L."/>
        </authorList>
    </citation>
    <scope>NUCLEOTIDE SEQUENCE [LARGE SCALE GENOMIC DNA]</scope>
    <source>
        <strain evidence="1">JXDWG</strain>
        <tissue evidence="1">Leaf</tissue>
    </source>
</reference>
<keyword evidence="2" id="KW-1185">Reference proteome</keyword>
<dbReference type="AlphaFoldDB" id="A0AAP0KAN8"/>
<organism evidence="1 2">
    <name type="scientific">Stephania cephalantha</name>
    <dbReference type="NCBI Taxonomy" id="152367"/>
    <lineage>
        <taxon>Eukaryota</taxon>
        <taxon>Viridiplantae</taxon>
        <taxon>Streptophyta</taxon>
        <taxon>Embryophyta</taxon>
        <taxon>Tracheophyta</taxon>
        <taxon>Spermatophyta</taxon>
        <taxon>Magnoliopsida</taxon>
        <taxon>Ranunculales</taxon>
        <taxon>Menispermaceae</taxon>
        <taxon>Menispermoideae</taxon>
        <taxon>Cissampelideae</taxon>
        <taxon>Stephania</taxon>
    </lineage>
</organism>
<protein>
    <submittedName>
        <fullName evidence="1">Uncharacterized protein</fullName>
    </submittedName>
</protein>
<evidence type="ECO:0000313" key="2">
    <source>
        <dbReference type="Proteomes" id="UP001419268"/>
    </source>
</evidence>
<comment type="caution">
    <text evidence="1">The sequence shown here is derived from an EMBL/GenBank/DDBJ whole genome shotgun (WGS) entry which is preliminary data.</text>
</comment>
<gene>
    <name evidence="1" type="ORF">Scep_006960</name>
</gene>
<dbReference type="Proteomes" id="UP001419268">
    <property type="component" value="Unassembled WGS sequence"/>
</dbReference>
<evidence type="ECO:0000313" key="1">
    <source>
        <dbReference type="EMBL" id="KAK9148203.1"/>
    </source>
</evidence>